<name>A0A1U6HI11_9SPHN</name>
<keyword evidence="2" id="KW-1185">Reference proteome</keyword>
<dbReference type="Proteomes" id="UP000190989">
    <property type="component" value="Unassembled WGS sequence"/>
</dbReference>
<accession>A0A1U6HI11</accession>
<dbReference type="RefSeq" id="WP_079730095.1">
    <property type="nucleotide sequence ID" value="NZ_FVZE01000002.1"/>
</dbReference>
<dbReference type="GO" id="GO:0044780">
    <property type="term" value="P:bacterial-type flagellum assembly"/>
    <property type="evidence" value="ECO:0007669"/>
    <property type="project" value="InterPro"/>
</dbReference>
<reference evidence="2" key="1">
    <citation type="submission" date="2017-02" db="EMBL/GenBank/DDBJ databases">
        <authorList>
            <person name="Varghese N."/>
            <person name="Submissions S."/>
        </authorList>
    </citation>
    <scope>NUCLEOTIDE SEQUENCE [LARGE SCALE GENOMIC DNA]</scope>
    <source>
        <strain evidence="2">SM117</strain>
    </source>
</reference>
<protein>
    <submittedName>
        <fullName evidence="1">Flagellar protein FliS</fullName>
    </submittedName>
</protein>
<evidence type="ECO:0000313" key="2">
    <source>
        <dbReference type="Proteomes" id="UP000190989"/>
    </source>
</evidence>
<dbReference type="InterPro" id="IPR003713">
    <property type="entry name" value="FliS"/>
</dbReference>
<keyword evidence="1" id="KW-0282">Flagellum</keyword>
<keyword evidence="1" id="KW-0969">Cilium</keyword>
<organism evidence="1 2">
    <name type="scientific">Novosphingobium mathurense</name>
    <dbReference type="NCBI Taxonomy" id="428990"/>
    <lineage>
        <taxon>Bacteria</taxon>
        <taxon>Pseudomonadati</taxon>
        <taxon>Pseudomonadota</taxon>
        <taxon>Alphaproteobacteria</taxon>
        <taxon>Sphingomonadales</taxon>
        <taxon>Sphingomonadaceae</taxon>
        <taxon>Novosphingobium</taxon>
    </lineage>
</organism>
<sequence>MLAHRSPHEAYRRVDFDARVKGATPSELVHLCYEHLVSALGTAIHANFNGDNSLKSRSMTRALTAVTALQLGVSGESDMAAALNHLYESARRTLLDNAVNFNPQTIDTLRTDFMEIGQALQAG</sequence>
<dbReference type="EMBL" id="FVZE01000002">
    <property type="protein sequence ID" value="SLJ95291.1"/>
    <property type="molecule type" value="Genomic_DNA"/>
</dbReference>
<dbReference type="SUPFAM" id="SSF101116">
    <property type="entry name" value="Flagellar export chaperone FliS"/>
    <property type="match status" value="1"/>
</dbReference>
<gene>
    <name evidence="1" type="ORF">SAMN06295987_102437</name>
</gene>
<dbReference type="AlphaFoldDB" id="A0A1U6HI11"/>
<proteinExistence type="predicted"/>
<keyword evidence="1" id="KW-0966">Cell projection</keyword>
<dbReference type="STRING" id="428990.SAMN06295987_102437"/>
<dbReference type="Pfam" id="PF02561">
    <property type="entry name" value="FliS"/>
    <property type="match status" value="1"/>
</dbReference>
<evidence type="ECO:0000313" key="1">
    <source>
        <dbReference type="EMBL" id="SLJ95291.1"/>
    </source>
</evidence>
<dbReference type="InterPro" id="IPR036584">
    <property type="entry name" value="FliS_sf"/>
</dbReference>
<dbReference type="Gene3D" id="1.20.120.340">
    <property type="entry name" value="Flagellar protein FliS"/>
    <property type="match status" value="1"/>
</dbReference>